<comment type="subunit">
    <text evidence="8">Part of the 50S ribosomal subunit.</text>
</comment>
<dbReference type="PROSITE" id="PS00464">
    <property type="entry name" value="RIBOSOMAL_L22"/>
    <property type="match status" value="1"/>
</dbReference>
<dbReference type="EMBL" id="LT622874">
    <property type="protein sequence ID" value="SCW23638.1"/>
    <property type="molecule type" value="Genomic_DNA"/>
</dbReference>
<dbReference type="RefSeq" id="YP_009315183.1">
    <property type="nucleotide sequence ID" value="NC_031665.1"/>
</dbReference>
<evidence type="ECO:0000256" key="6">
    <source>
        <dbReference type="ARBA" id="ARBA00023274"/>
    </source>
</evidence>
<evidence type="ECO:0000256" key="3">
    <source>
        <dbReference type="ARBA" id="ARBA00022730"/>
    </source>
</evidence>
<dbReference type="InterPro" id="IPR036394">
    <property type="entry name" value="Ribosomal_uL22_sf"/>
</dbReference>
<organism evidence="11">
    <name type="scientific">Titanophycus setchellii</name>
    <dbReference type="NCBI Taxonomy" id="940129"/>
    <lineage>
        <taxon>Eukaryota</taxon>
        <taxon>Rhodophyta</taxon>
        <taxon>Florideophyceae</taxon>
        <taxon>Nemaliophycidae</taxon>
        <taxon>Nemaliales</taxon>
        <taxon>Liagoraceae</taxon>
        <taxon>Titanophycus</taxon>
    </lineage>
</organism>
<comment type="subcellular location">
    <subcellularLocation>
        <location evidence="8 10">Plastid</location>
        <location evidence="8 10">Chloroplast</location>
    </subcellularLocation>
</comment>
<accession>A0A1G4NYA2</accession>
<dbReference type="Pfam" id="PF00237">
    <property type="entry name" value="Ribosomal_L22"/>
    <property type="match status" value="1"/>
</dbReference>
<evidence type="ECO:0000256" key="7">
    <source>
        <dbReference type="ARBA" id="ARBA00035285"/>
    </source>
</evidence>
<dbReference type="Gene3D" id="3.90.470.10">
    <property type="entry name" value="Ribosomal protein L22/L17"/>
    <property type="match status" value="1"/>
</dbReference>
<evidence type="ECO:0000256" key="10">
    <source>
        <dbReference type="RuleBase" id="RU004009"/>
    </source>
</evidence>
<keyword evidence="11" id="KW-0934">Plastid</keyword>
<keyword evidence="3 8" id="KW-0699">rRNA-binding</keyword>
<dbReference type="InterPro" id="IPR047867">
    <property type="entry name" value="Ribosomal_uL22_bac/org-type"/>
</dbReference>
<dbReference type="PANTHER" id="PTHR13501">
    <property type="entry name" value="CHLOROPLAST 50S RIBOSOMAL PROTEIN L22-RELATED"/>
    <property type="match status" value="1"/>
</dbReference>
<reference evidence="11" key="1">
    <citation type="submission" date="2016-10" db="EMBL/GenBank/DDBJ databases">
        <title>Chloroplast genomes as a tool to resolve red algal phylogenies: a case study in the Nemaliales.</title>
        <authorList>
            <person name="Costa J.F."/>
            <person name="Lin S.M."/>
            <person name="Macaya E.C."/>
            <person name="Fernandez-Garcia C."/>
            <person name="Verbruggen H."/>
        </authorList>
    </citation>
    <scope>NUCLEOTIDE SEQUENCE</scope>
    <source>
        <strain evidence="11">J.0604</strain>
    </source>
</reference>
<evidence type="ECO:0000256" key="4">
    <source>
        <dbReference type="ARBA" id="ARBA00022884"/>
    </source>
</evidence>
<dbReference type="AlphaFoldDB" id="A0A1G4NYA2"/>
<comment type="function">
    <text evidence="1 8 10">This protein binds specifically to 23S rRNA.</text>
</comment>
<keyword evidence="6 8" id="KW-0687">Ribonucleoprotein</keyword>
<dbReference type="NCBIfam" id="TIGR01044">
    <property type="entry name" value="rplV_bact"/>
    <property type="match status" value="1"/>
</dbReference>
<keyword evidence="5 8" id="KW-0689">Ribosomal protein</keyword>
<evidence type="ECO:0000313" key="11">
    <source>
        <dbReference type="EMBL" id="SCW23638.1"/>
    </source>
</evidence>
<evidence type="ECO:0000256" key="8">
    <source>
        <dbReference type="HAMAP-Rule" id="MF_01331"/>
    </source>
</evidence>
<evidence type="ECO:0000256" key="1">
    <source>
        <dbReference type="ARBA" id="ARBA00003611"/>
    </source>
</evidence>
<dbReference type="InterPro" id="IPR005727">
    <property type="entry name" value="Ribosomal_uL22_bac/chlpt-type"/>
</dbReference>
<geneLocation type="chloroplast" evidence="11"/>
<name>A0A1G4NYA2_9FLOR</name>
<dbReference type="InterPro" id="IPR018260">
    <property type="entry name" value="Ribosomal_uL22_CS"/>
</dbReference>
<dbReference type="PANTHER" id="PTHR13501:SF8">
    <property type="entry name" value="LARGE RIBOSOMAL SUBUNIT PROTEIN UL22M"/>
    <property type="match status" value="1"/>
</dbReference>
<comment type="function">
    <text evidence="8 10">The globular domain of the protein is located near the polypeptide exit tunnel on the outside of the subunit, while an extended beta-hairpin is found that lines the wall of the exit tunnel in the center of the 70S ribosome.</text>
</comment>
<gene>
    <name evidence="8 11" type="primary">rpl22</name>
    <name evidence="11" type="ORF">J0604_166</name>
</gene>
<dbReference type="GO" id="GO:0022625">
    <property type="term" value="C:cytosolic large ribosomal subunit"/>
    <property type="evidence" value="ECO:0007669"/>
    <property type="project" value="TreeGrafter"/>
</dbReference>
<dbReference type="GeneID" id="29999545"/>
<protein>
    <recommendedName>
        <fullName evidence="7 8">Large ribosomal subunit protein uL22c</fullName>
    </recommendedName>
</protein>
<dbReference type="GO" id="GO:0003735">
    <property type="term" value="F:structural constituent of ribosome"/>
    <property type="evidence" value="ECO:0007669"/>
    <property type="project" value="InterPro"/>
</dbReference>
<keyword evidence="4 8" id="KW-0694">RNA-binding</keyword>
<reference evidence="11" key="2">
    <citation type="submission" date="2016-10" db="EMBL/GenBank/DDBJ databases">
        <authorList>
            <person name="de Groot N.N."/>
        </authorList>
    </citation>
    <scope>NUCLEOTIDE SEQUENCE</scope>
    <source>
        <strain evidence="11">J.0604</strain>
    </source>
</reference>
<comment type="similarity">
    <text evidence="2 8 9">Belongs to the universal ribosomal protein uL22 family.</text>
</comment>
<dbReference type="GO" id="GO:0006412">
    <property type="term" value="P:translation"/>
    <property type="evidence" value="ECO:0007669"/>
    <property type="project" value="UniProtKB-UniRule"/>
</dbReference>
<evidence type="ECO:0000256" key="9">
    <source>
        <dbReference type="RuleBase" id="RU004005"/>
    </source>
</evidence>
<dbReference type="SUPFAM" id="SSF54843">
    <property type="entry name" value="Ribosomal protein L22"/>
    <property type="match status" value="1"/>
</dbReference>
<evidence type="ECO:0000256" key="5">
    <source>
        <dbReference type="ARBA" id="ARBA00022980"/>
    </source>
</evidence>
<sequence>MIVKQEGKQMTQIAVKATGKYLRLSVDKVNRVLEQIRGKSYQDAKLILEFMPYRSCSSITKILDSAVSNAEHNHGLERKQLKVQSIFVNQGPKMKRFQPRAQGRAFPIHKPTCHITIILTNTSKQ</sequence>
<dbReference type="GO" id="GO:0019843">
    <property type="term" value="F:rRNA binding"/>
    <property type="evidence" value="ECO:0007669"/>
    <property type="project" value="UniProtKB-UniRule"/>
</dbReference>
<dbReference type="GO" id="GO:0009507">
    <property type="term" value="C:chloroplast"/>
    <property type="evidence" value="ECO:0007669"/>
    <property type="project" value="UniProtKB-SubCell"/>
</dbReference>
<keyword evidence="11" id="KW-0150">Chloroplast</keyword>
<dbReference type="InterPro" id="IPR001063">
    <property type="entry name" value="Ribosomal_uL22"/>
</dbReference>
<dbReference type="CDD" id="cd00336">
    <property type="entry name" value="Ribosomal_L22"/>
    <property type="match status" value="1"/>
</dbReference>
<proteinExistence type="inferred from homology"/>
<dbReference type="HAMAP" id="MF_01331_B">
    <property type="entry name" value="Ribosomal_uL22_B"/>
    <property type="match status" value="1"/>
</dbReference>
<evidence type="ECO:0000256" key="2">
    <source>
        <dbReference type="ARBA" id="ARBA00009451"/>
    </source>
</evidence>